<accession>A0A6A3NHF2</accession>
<protein>
    <submittedName>
        <fullName evidence="2">Uncharacterized protein</fullName>
    </submittedName>
</protein>
<sequence>MTVKPRPQLMQGLRGRPLLVPFHAKFWRQKTGFDETATVLYVLHVVVVCIYIIHLNTMSAPLKQLQLKGYLRSG</sequence>
<feature type="transmembrane region" description="Helical" evidence="1">
    <location>
        <begin position="38"/>
        <end position="58"/>
    </location>
</feature>
<comment type="caution">
    <text evidence="2">The sequence shown here is derived from an EMBL/GenBank/DDBJ whole genome shotgun (WGS) entry which is preliminary data.</text>
</comment>
<keyword evidence="1" id="KW-0812">Transmembrane</keyword>
<evidence type="ECO:0000313" key="3">
    <source>
        <dbReference type="Proteomes" id="UP000429607"/>
    </source>
</evidence>
<organism evidence="2 3">
    <name type="scientific">Phytophthora rubi</name>
    <dbReference type="NCBI Taxonomy" id="129364"/>
    <lineage>
        <taxon>Eukaryota</taxon>
        <taxon>Sar</taxon>
        <taxon>Stramenopiles</taxon>
        <taxon>Oomycota</taxon>
        <taxon>Peronosporomycetes</taxon>
        <taxon>Peronosporales</taxon>
        <taxon>Peronosporaceae</taxon>
        <taxon>Phytophthora</taxon>
    </lineage>
</organism>
<evidence type="ECO:0000313" key="2">
    <source>
        <dbReference type="EMBL" id="KAE9042951.1"/>
    </source>
</evidence>
<reference evidence="2 3" key="1">
    <citation type="submission" date="2018-09" db="EMBL/GenBank/DDBJ databases">
        <title>Genomic investigation of the strawberry pathogen Phytophthora fragariae indicates pathogenicity is determined by transcriptional variation in three key races.</title>
        <authorList>
            <person name="Adams T.M."/>
            <person name="Armitage A.D."/>
            <person name="Sobczyk M.K."/>
            <person name="Bates H.J."/>
            <person name="Dunwell J.M."/>
            <person name="Nellist C.F."/>
            <person name="Harrison R.J."/>
        </authorList>
    </citation>
    <scope>NUCLEOTIDE SEQUENCE [LARGE SCALE GENOMIC DNA]</scope>
    <source>
        <strain evidence="2 3">SCRP249</strain>
    </source>
</reference>
<proteinExistence type="predicted"/>
<name>A0A6A3NHF2_9STRA</name>
<keyword evidence="1" id="KW-1133">Transmembrane helix</keyword>
<evidence type="ECO:0000256" key="1">
    <source>
        <dbReference type="SAM" id="Phobius"/>
    </source>
</evidence>
<keyword evidence="1" id="KW-0472">Membrane</keyword>
<dbReference type="AlphaFoldDB" id="A0A6A3NHF2"/>
<gene>
    <name evidence="2" type="ORF">PR001_g6003</name>
</gene>
<dbReference type="Proteomes" id="UP000429607">
    <property type="component" value="Unassembled WGS sequence"/>
</dbReference>
<dbReference type="EMBL" id="QXFV01000275">
    <property type="protein sequence ID" value="KAE9042951.1"/>
    <property type="molecule type" value="Genomic_DNA"/>
</dbReference>